<comment type="caution">
    <text evidence="2">The sequence shown here is derived from an EMBL/GenBank/DDBJ whole genome shotgun (WGS) entry which is preliminary data.</text>
</comment>
<accession>A0A8X6Q9X4</accession>
<evidence type="ECO:0000313" key="2">
    <source>
        <dbReference type="EMBL" id="GFU13487.1"/>
    </source>
</evidence>
<dbReference type="EMBL" id="BMAW01124831">
    <property type="protein sequence ID" value="GFU09760.1"/>
    <property type="molecule type" value="Genomic_DNA"/>
</dbReference>
<evidence type="ECO:0000313" key="1">
    <source>
        <dbReference type="EMBL" id="GFU09760.1"/>
    </source>
</evidence>
<protein>
    <submittedName>
        <fullName evidence="2">Uncharacterized protein</fullName>
    </submittedName>
</protein>
<keyword evidence="3" id="KW-1185">Reference proteome</keyword>
<evidence type="ECO:0000313" key="3">
    <source>
        <dbReference type="Proteomes" id="UP000887013"/>
    </source>
</evidence>
<sequence length="132" mass="14367">MLELKSGQHLALPGVGQGFRTASAGDCSVVLGNQSQSSNVQKILDQKVEKMLNSFQTALRRQKAFLVEVFRKSLEALFVHLGNILEFGTRSTSSIGKKQAHKGAKGACNEISSMSYNNAAPNNTEKGKEWIK</sequence>
<organism evidence="2 3">
    <name type="scientific">Nephila pilipes</name>
    <name type="common">Giant wood spider</name>
    <name type="synonym">Nephila maculata</name>
    <dbReference type="NCBI Taxonomy" id="299642"/>
    <lineage>
        <taxon>Eukaryota</taxon>
        <taxon>Metazoa</taxon>
        <taxon>Ecdysozoa</taxon>
        <taxon>Arthropoda</taxon>
        <taxon>Chelicerata</taxon>
        <taxon>Arachnida</taxon>
        <taxon>Araneae</taxon>
        <taxon>Araneomorphae</taxon>
        <taxon>Entelegynae</taxon>
        <taxon>Araneoidea</taxon>
        <taxon>Nephilidae</taxon>
        <taxon>Nephila</taxon>
    </lineage>
</organism>
<dbReference type="Proteomes" id="UP000887013">
    <property type="component" value="Unassembled WGS sequence"/>
</dbReference>
<gene>
    <name evidence="2" type="ORF">NPIL_212471</name>
    <name evidence="1" type="ORF">NPIL_669451</name>
</gene>
<name>A0A8X6Q9X4_NEPPI</name>
<dbReference type="AlphaFoldDB" id="A0A8X6Q9X4"/>
<dbReference type="EMBL" id="BMAW01125687">
    <property type="protein sequence ID" value="GFU13487.1"/>
    <property type="molecule type" value="Genomic_DNA"/>
</dbReference>
<reference evidence="2" key="1">
    <citation type="submission" date="2020-08" db="EMBL/GenBank/DDBJ databases">
        <title>Multicomponent nature underlies the extraordinary mechanical properties of spider dragline silk.</title>
        <authorList>
            <person name="Kono N."/>
            <person name="Nakamura H."/>
            <person name="Mori M."/>
            <person name="Yoshida Y."/>
            <person name="Ohtoshi R."/>
            <person name="Malay A.D."/>
            <person name="Moran D.A.P."/>
            <person name="Tomita M."/>
            <person name="Numata K."/>
            <person name="Arakawa K."/>
        </authorList>
    </citation>
    <scope>NUCLEOTIDE SEQUENCE</scope>
</reference>
<proteinExistence type="predicted"/>